<evidence type="ECO:0000313" key="4">
    <source>
        <dbReference type="Proteomes" id="UP001595824"/>
    </source>
</evidence>
<dbReference type="EMBL" id="JBHSDP010000029">
    <property type="protein sequence ID" value="MFC4333067.1"/>
    <property type="molecule type" value="Genomic_DNA"/>
</dbReference>
<reference evidence="4" key="1">
    <citation type="journal article" date="2019" name="Int. J. Syst. Evol. Microbiol.">
        <title>The Global Catalogue of Microorganisms (GCM) 10K type strain sequencing project: providing services to taxonomists for standard genome sequencing and annotation.</title>
        <authorList>
            <consortium name="The Broad Institute Genomics Platform"/>
            <consortium name="The Broad Institute Genome Sequencing Center for Infectious Disease"/>
            <person name="Wu L."/>
            <person name="Ma J."/>
        </authorList>
    </citation>
    <scope>NUCLEOTIDE SEQUENCE [LARGE SCALE GENOMIC DNA]</scope>
    <source>
        <strain evidence="4">PCU 347</strain>
    </source>
</reference>
<feature type="region of interest" description="Disordered" evidence="1">
    <location>
        <begin position="1"/>
        <end position="37"/>
    </location>
</feature>
<protein>
    <submittedName>
        <fullName evidence="3">DUF4157 domain-containing protein</fullName>
    </submittedName>
</protein>
<dbReference type="Proteomes" id="UP001595824">
    <property type="component" value="Unassembled WGS sequence"/>
</dbReference>
<dbReference type="Pfam" id="PF13699">
    <property type="entry name" value="eCIS_core"/>
    <property type="match status" value="1"/>
</dbReference>
<comment type="caution">
    <text evidence="3">The sequence shown here is derived from an EMBL/GenBank/DDBJ whole genome shotgun (WGS) entry which is preliminary data.</text>
</comment>
<organism evidence="3 4">
    <name type="scientific">Streptomyces andamanensis</name>
    <dbReference type="NCBI Taxonomy" id="1565035"/>
    <lineage>
        <taxon>Bacteria</taxon>
        <taxon>Bacillati</taxon>
        <taxon>Actinomycetota</taxon>
        <taxon>Actinomycetes</taxon>
        <taxon>Kitasatosporales</taxon>
        <taxon>Streptomycetaceae</taxon>
        <taxon>Streptomyces</taxon>
    </lineage>
</organism>
<sequence length="487" mass="52231">MPAHAHDKTPDPAERSPRTRRAPSPAARPATGERPALLALQRAAGNAAVARMLEEARHQHSDHCGHRSAPDEAAVQRSAVDEVLRGSGTPLAEPVRKDMEARMGADFSDVRLHTGADARRSAEALGARAYTMGSHVVIGDGGGDRHTLAHELTHVVQQRRGPVAGTDNGQGLKVSSPSDRFEQEAEANATRVLGGPAPAHRPAEDTTAAHPGAAPALQRSVDYSKGRWSQENLPPDRFAELLEKAAPGEQRGATFAVPYAQLLRALEQSSVTVEIDDQTSYQGARAKFVIDDLTAQGGVLHIKPPPADAPASALREFAATVAHEMQHALDSVTRAFKAQTPKQTMKERWISSELRAFGTEAAAAFKLAVGDSYPASEGKPSAIIRALPDSRLSSERKQLALEFHQMDSYLRAAKEPLGAFGSALSVDDSALLNRLAGYLRVYGLVEETPTCRTALEWLRSAPAVEAAGLRAGIELFHDNRPQVDRGR</sequence>
<name>A0ABV8TR16_9ACTN</name>
<evidence type="ECO:0000256" key="1">
    <source>
        <dbReference type="SAM" id="MobiDB-lite"/>
    </source>
</evidence>
<dbReference type="RefSeq" id="WP_381744425.1">
    <property type="nucleotide sequence ID" value="NZ_JBHSDP010000029.1"/>
</dbReference>
<dbReference type="InterPro" id="IPR025295">
    <property type="entry name" value="eCIS_core_dom"/>
</dbReference>
<feature type="compositionally biased region" description="Basic and acidic residues" evidence="1">
    <location>
        <begin position="1"/>
        <end position="17"/>
    </location>
</feature>
<keyword evidence="4" id="KW-1185">Reference proteome</keyword>
<feature type="domain" description="eCIS core" evidence="2">
    <location>
        <begin position="90"/>
        <end position="161"/>
    </location>
</feature>
<feature type="compositionally biased region" description="Polar residues" evidence="1">
    <location>
        <begin position="167"/>
        <end position="178"/>
    </location>
</feature>
<evidence type="ECO:0000313" key="3">
    <source>
        <dbReference type="EMBL" id="MFC4333067.1"/>
    </source>
</evidence>
<accession>A0ABV8TR16</accession>
<evidence type="ECO:0000259" key="2">
    <source>
        <dbReference type="Pfam" id="PF13699"/>
    </source>
</evidence>
<feature type="region of interest" description="Disordered" evidence="1">
    <location>
        <begin position="161"/>
        <end position="229"/>
    </location>
</feature>
<gene>
    <name evidence="3" type="ORF">ACFPC0_35975</name>
</gene>
<proteinExistence type="predicted"/>